<protein>
    <submittedName>
        <fullName evidence="2">DUF6044 family protein</fullName>
    </submittedName>
</protein>
<organism evidence="2 3">
    <name type="scientific">Virgibacillus byunsanensis</name>
    <dbReference type="NCBI Taxonomy" id="570945"/>
    <lineage>
        <taxon>Bacteria</taxon>
        <taxon>Bacillati</taxon>
        <taxon>Bacillota</taxon>
        <taxon>Bacilli</taxon>
        <taxon>Bacillales</taxon>
        <taxon>Bacillaceae</taxon>
        <taxon>Virgibacillus</taxon>
    </lineage>
</organism>
<dbReference type="RefSeq" id="WP_390359729.1">
    <property type="nucleotide sequence ID" value="NZ_JBHTKJ010000007.1"/>
</dbReference>
<evidence type="ECO:0000256" key="1">
    <source>
        <dbReference type="SAM" id="Phobius"/>
    </source>
</evidence>
<feature type="transmembrane region" description="Helical" evidence="1">
    <location>
        <begin position="324"/>
        <end position="344"/>
    </location>
</feature>
<gene>
    <name evidence="2" type="ORF">ACFQ3N_03950</name>
</gene>
<evidence type="ECO:0000313" key="2">
    <source>
        <dbReference type="EMBL" id="MFD1037578.1"/>
    </source>
</evidence>
<feature type="transmembrane region" description="Helical" evidence="1">
    <location>
        <begin position="392"/>
        <end position="412"/>
    </location>
</feature>
<keyword evidence="3" id="KW-1185">Reference proteome</keyword>
<keyword evidence="1" id="KW-0812">Transmembrane</keyword>
<reference evidence="3" key="1">
    <citation type="journal article" date="2019" name="Int. J. Syst. Evol. Microbiol.">
        <title>The Global Catalogue of Microorganisms (GCM) 10K type strain sequencing project: providing services to taxonomists for standard genome sequencing and annotation.</title>
        <authorList>
            <consortium name="The Broad Institute Genomics Platform"/>
            <consortium name="The Broad Institute Genome Sequencing Center for Infectious Disease"/>
            <person name="Wu L."/>
            <person name="Ma J."/>
        </authorList>
    </citation>
    <scope>NUCLEOTIDE SEQUENCE [LARGE SCALE GENOMIC DNA]</scope>
    <source>
        <strain evidence="3">CCUG 56754</strain>
    </source>
</reference>
<proteinExistence type="predicted"/>
<keyword evidence="1" id="KW-0472">Membrane</keyword>
<evidence type="ECO:0000313" key="3">
    <source>
        <dbReference type="Proteomes" id="UP001597040"/>
    </source>
</evidence>
<feature type="transmembrane region" description="Helical" evidence="1">
    <location>
        <begin position="58"/>
        <end position="76"/>
    </location>
</feature>
<feature type="transmembrane region" description="Helical" evidence="1">
    <location>
        <begin position="262"/>
        <end position="286"/>
    </location>
</feature>
<feature type="transmembrane region" description="Helical" evidence="1">
    <location>
        <begin position="417"/>
        <end position="436"/>
    </location>
</feature>
<accession>A0ABW3LHI2</accession>
<feature type="transmembrane region" description="Helical" evidence="1">
    <location>
        <begin position="175"/>
        <end position="208"/>
    </location>
</feature>
<dbReference type="Proteomes" id="UP001597040">
    <property type="component" value="Unassembled WGS sequence"/>
</dbReference>
<feature type="transmembrane region" description="Helical" evidence="1">
    <location>
        <begin position="141"/>
        <end position="163"/>
    </location>
</feature>
<dbReference type="InterPro" id="IPR046107">
    <property type="entry name" value="DUF6044"/>
</dbReference>
<comment type="caution">
    <text evidence="2">The sequence shown here is derived from an EMBL/GenBank/DDBJ whole genome shotgun (WGS) entry which is preliminary data.</text>
</comment>
<dbReference type="Pfam" id="PF19510">
    <property type="entry name" value="DUF6044"/>
    <property type="match status" value="1"/>
</dbReference>
<keyword evidence="1" id="KW-1133">Transmembrane helix</keyword>
<name>A0ABW3LHI2_9BACI</name>
<dbReference type="EMBL" id="JBHTKJ010000007">
    <property type="protein sequence ID" value="MFD1037578.1"/>
    <property type="molecule type" value="Genomic_DNA"/>
</dbReference>
<feature type="transmembrane region" description="Helical" evidence="1">
    <location>
        <begin position="220"/>
        <end position="250"/>
    </location>
</feature>
<sequence>MWSTVYTNFIRKLGIRHAFIANDLVALMQIKKVFILSYLLRKLGIRHALVALIQKNRFIWMACFIILAYLMPYYILGGDTHIRVHDNLDSNIVWYKLLIDSGQPFSLTDTTLPNVINGLPRSSLASGLDVMVWLYVLFEPMTAYTIGQTIMRFVAFFGMYVLLKNHIFYREKNDFITSGVALGFALLPFWPSGLLSIAGLPLALHIFLTIYRNGKHTPKYYWIILLLFPFFSSFILTFVFFLGLMCVIWLVNWIRKRKANWIFFTAISCMTFLYLVKNYLLIYSMFINKDNTSHRIENDLGHKDLAGTLELFFHNFANGHTHDMAVHTTILIPVIGLAFLVAAYQNVKPKLLLGLFFTNVILSLWYACWYWEGMRVLKDEFKIINTFNFSRIHFLDPVIWYICFALALFILWKYLKFGKIVVSVLIIAQCTLLFTMTEEIKYSHIGTPTYNEFYSEGLFEEIENYIGKDQSKYRVVSVAMHPTIAQYNGFYTLDTYNNSFPLEYKHKFREVTENELEKNPALENYFDTWGGRLYMYVGELGKNYLFRKDSEEEIEQLDINTEVLQELGGDYVFSALPIINHEETGLLYERSFENSSSPWKIYVYRIAGEI</sequence>
<feature type="transmembrane region" description="Helical" evidence="1">
    <location>
        <begin position="351"/>
        <end position="372"/>
    </location>
</feature>